<gene>
    <name evidence="2" type="ORF">HYPSUDRAFT_207004</name>
</gene>
<sequence>MDGPSPTPPVQLRFKLGNSEEEMEQKKRLAWILKQKQMKVKEKLGAGWVDKRGSKKRLESREKKEEKVANGNPKDNFLKLLQRLYGEDKVNIKYIKKRPEYFDKFKALELETGAPLNPSSEEFKGLATRWIFGPGIHVLVDIDDGDIISVVRVQVFTGMGIEKQRNMIKSLETIMNWMLAMAEINNNKAHGKKECHVW</sequence>
<keyword evidence="3" id="KW-1185">Reference proteome</keyword>
<feature type="region of interest" description="Disordered" evidence="1">
    <location>
        <begin position="1"/>
        <end position="21"/>
    </location>
</feature>
<organism evidence="2 3">
    <name type="scientific">Hypholoma sublateritium (strain FD-334 SS-4)</name>
    <dbReference type="NCBI Taxonomy" id="945553"/>
    <lineage>
        <taxon>Eukaryota</taxon>
        <taxon>Fungi</taxon>
        <taxon>Dikarya</taxon>
        <taxon>Basidiomycota</taxon>
        <taxon>Agaricomycotina</taxon>
        <taxon>Agaricomycetes</taxon>
        <taxon>Agaricomycetidae</taxon>
        <taxon>Agaricales</taxon>
        <taxon>Agaricineae</taxon>
        <taxon>Strophariaceae</taxon>
        <taxon>Hypholoma</taxon>
    </lineage>
</organism>
<evidence type="ECO:0000313" key="3">
    <source>
        <dbReference type="Proteomes" id="UP000054270"/>
    </source>
</evidence>
<reference evidence="3" key="1">
    <citation type="submission" date="2014-04" db="EMBL/GenBank/DDBJ databases">
        <title>Evolutionary Origins and Diversification of the Mycorrhizal Mutualists.</title>
        <authorList>
            <consortium name="DOE Joint Genome Institute"/>
            <consortium name="Mycorrhizal Genomics Consortium"/>
            <person name="Kohler A."/>
            <person name="Kuo A."/>
            <person name="Nagy L.G."/>
            <person name="Floudas D."/>
            <person name="Copeland A."/>
            <person name="Barry K.W."/>
            <person name="Cichocki N."/>
            <person name="Veneault-Fourrey C."/>
            <person name="LaButti K."/>
            <person name="Lindquist E.A."/>
            <person name="Lipzen A."/>
            <person name="Lundell T."/>
            <person name="Morin E."/>
            <person name="Murat C."/>
            <person name="Riley R."/>
            <person name="Ohm R."/>
            <person name="Sun H."/>
            <person name="Tunlid A."/>
            <person name="Henrissat B."/>
            <person name="Grigoriev I.V."/>
            <person name="Hibbett D.S."/>
            <person name="Martin F."/>
        </authorList>
    </citation>
    <scope>NUCLEOTIDE SEQUENCE [LARGE SCALE GENOMIC DNA]</scope>
    <source>
        <strain evidence="3">FD-334 SS-4</strain>
    </source>
</reference>
<dbReference type="Proteomes" id="UP000054270">
    <property type="component" value="Unassembled WGS sequence"/>
</dbReference>
<protein>
    <submittedName>
        <fullName evidence="2">Uncharacterized protein</fullName>
    </submittedName>
</protein>
<proteinExistence type="predicted"/>
<dbReference type="EMBL" id="KN817620">
    <property type="protein sequence ID" value="KJA16515.1"/>
    <property type="molecule type" value="Genomic_DNA"/>
</dbReference>
<evidence type="ECO:0000313" key="2">
    <source>
        <dbReference type="EMBL" id="KJA16515.1"/>
    </source>
</evidence>
<name>A0A0D2P836_HYPSF</name>
<accession>A0A0D2P836</accession>
<dbReference type="AlphaFoldDB" id="A0A0D2P836"/>
<evidence type="ECO:0000256" key="1">
    <source>
        <dbReference type="SAM" id="MobiDB-lite"/>
    </source>
</evidence>